<dbReference type="Gene3D" id="1.25.40.10">
    <property type="entry name" value="Tetratricopeptide repeat domain"/>
    <property type="match status" value="2"/>
</dbReference>
<proteinExistence type="predicted"/>
<gene>
    <name evidence="3" type="ORF">CALCODRAFT_503968</name>
</gene>
<dbReference type="Pfam" id="PF13424">
    <property type="entry name" value="TPR_12"/>
    <property type="match status" value="1"/>
</dbReference>
<dbReference type="InterPro" id="IPR019734">
    <property type="entry name" value="TPR_rpt"/>
</dbReference>
<dbReference type="AlphaFoldDB" id="A0A165CMV8"/>
<evidence type="ECO:0000313" key="4">
    <source>
        <dbReference type="Proteomes" id="UP000076842"/>
    </source>
</evidence>
<dbReference type="InterPro" id="IPR027417">
    <property type="entry name" value="P-loop_NTPase"/>
</dbReference>
<feature type="coiled-coil region" evidence="1">
    <location>
        <begin position="716"/>
        <end position="769"/>
    </location>
</feature>
<dbReference type="Gene3D" id="3.40.50.300">
    <property type="entry name" value="P-loop containing nucleotide triphosphate hydrolases"/>
    <property type="match status" value="1"/>
</dbReference>
<dbReference type="OrthoDB" id="431454at2759"/>
<dbReference type="InterPro" id="IPR011990">
    <property type="entry name" value="TPR-like_helical_dom_sf"/>
</dbReference>
<dbReference type="EMBL" id="KV424127">
    <property type="protein sequence ID" value="KZT51069.1"/>
    <property type="molecule type" value="Genomic_DNA"/>
</dbReference>
<dbReference type="PANTHER" id="PTHR10098">
    <property type="entry name" value="RAPSYN-RELATED"/>
    <property type="match status" value="1"/>
</dbReference>
<dbReference type="SUPFAM" id="SSF52540">
    <property type="entry name" value="P-loop containing nucleoside triphosphate hydrolases"/>
    <property type="match status" value="1"/>
</dbReference>
<dbReference type="InParanoid" id="A0A165CMV8"/>
<keyword evidence="1" id="KW-0175">Coiled coil</keyword>
<dbReference type="PANTHER" id="PTHR10098:SF106">
    <property type="entry name" value="TETRATRICOPEPTIDE REPEAT PROTEIN 28-LIKE PROTEIN"/>
    <property type="match status" value="1"/>
</dbReference>
<dbReference type="SMART" id="SM00028">
    <property type="entry name" value="TPR"/>
    <property type="match status" value="4"/>
</dbReference>
<evidence type="ECO:0000313" key="3">
    <source>
        <dbReference type="EMBL" id="KZT51069.1"/>
    </source>
</evidence>
<dbReference type="STRING" id="1353952.A0A165CMV8"/>
<protein>
    <submittedName>
        <fullName evidence="3">TPR-like protein</fullName>
    </submittedName>
</protein>
<keyword evidence="4" id="KW-1185">Reference proteome</keyword>
<accession>A0A165CMV8</accession>
<organism evidence="3 4">
    <name type="scientific">Calocera cornea HHB12733</name>
    <dbReference type="NCBI Taxonomy" id="1353952"/>
    <lineage>
        <taxon>Eukaryota</taxon>
        <taxon>Fungi</taxon>
        <taxon>Dikarya</taxon>
        <taxon>Basidiomycota</taxon>
        <taxon>Agaricomycotina</taxon>
        <taxon>Dacrymycetes</taxon>
        <taxon>Dacrymycetales</taxon>
        <taxon>Dacrymycetaceae</taxon>
        <taxon>Calocera</taxon>
    </lineage>
</organism>
<feature type="domain" description="NB-ARC" evidence="2">
    <location>
        <begin position="171"/>
        <end position="278"/>
    </location>
</feature>
<reference evidence="3 4" key="1">
    <citation type="journal article" date="2016" name="Mol. Biol. Evol.">
        <title>Comparative Genomics of Early-Diverging Mushroom-Forming Fungi Provides Insights into the Origins of Lignocellulose Decay Capabilities.</title>
        <authorList>
            <person name="Nagy L.G."/>
            <person name="Riley R."/>
            <person name="Tritt A."/>
            <person name="Adam C."/>
            <person name="Daum C."/>
            <person name="Floudas D."/>
            <person name="Sun H."/>
            <person name="Yadav J.S."/>
            <person name="Pangilinan J."/>
            <person name="Larsson K.H."/>
            <person name="Matsuura K."/>
            <person name="Barry K."/>
            <person name="Labutti K."/>
            <person name="Kuo R."/>
            <person name="Ohm R.A."/>
            <person name="Bhattacharya S.S."/>
            <person name="Shirouzu T."/>
            <person name="Yoshinaga Y."/>
            <person name="Martin F.M."/>
            <person name="Grigoriev I.V."/>
            <person name="Hibbett D.S."/>
        </authorList>
    </citation>
    <scope>NUCLEOTIDE SEQUENCE [LARGE SCALE GENOMIC DNA]</scope>
    <source>
        <strain evidence="3 4">HHB12733</strain>
    </source>
</reference>
<feature type="coiled-coil region" evidence="1">
    <location>
        <begin position="873"/>
        <end position="926"/>
    </location>
</feature>
<dbReference type="SUPFAM" id="SSF48452">
    <property type="entry name" value="TPR-like"/>
    <property type="match status" value="2"/>
</dbReference>
<dbReference type="InterPro" id="IPR002182">
    <property type="entry name" value="NB-ARC"/>
</dbReference>
<dbReference type="Proteomes" id="UP000076842">
    <property type="component" value="Unassembled WGS sequence"/>
</dbReference>
<evidence type="ECO:0000259" key="2">
    <source>
        <dbReference type="Pfam" id="PF00931"/>
    </source>
</evidence>
<evidence type="ECO:0000256" key="1">
    <source>
        <dbReference type="SAM" id="Coils"/>
    </source>
</evidence>
<sequence length="1015" mass="112358">MTGPTSSQKGPLASLRSAFERLKVTPVKDKAEEILRRVTGIYETIRDTQDDYQYITDQLALLATSVFKGLVGNEKLSEELRKALDGLSRTCLEIQAELDKHMQKKPNERAVEAPELMERLQKTLSTQLQHLTFLGFVDYMRYRAVGAIASPADLGRLRPPPKPAIFYGRDELVQSIVDLLLHEETCRIPLLGMGGIGKTSTVAMVLHDDRVKAKFGEHMFFLSCEGIVSASGILLALASALGLRHENGVEKALSDFFTKHKYVLLVLDNLETVWNVDDESQVEKVLAECANIGTVSLVITMRGTLRPGGVDWSDTILDSLDPLPLEAARLMWKKLARKTDSRLDELLKLLDGIPLVITLMAYHGQRMTPTELLHHYEQGPTSLMSHGKPGRLTSFEFSMELSLHCPTIQAEPNARAILSALSILPDGMATSEVNDMLPSIRGSMPGVRALVEVGLAHTTAGRLSALTPIRDFILEKYPPSECSLKELRIYLCRLAALADDLETTASAIAVNTLRTEYGNITAVLLRCWHGDLTHDAAEALLIATVQSARFSRHAGYGDSIPLLRSAEITLHRLGDREGAADCVRGIGDILRMLNRNDEAMEKFEDAKATYEAIGSRMGAAECTWSMGDILRMLNRNDEAMEKFEDAKAIYEAIGNRLGVADCIWSMGDILNMLGRNGEAMVKFEDAKATYEAIGNRLGTAHCTRSMGDILRMLSRNDEAMAKLEDAKTTYEAIGNRLGAANCTWSMGDLLRMLNRNDEAMEKFEDAKATYDAIGSRTGAANCTKSMGDILHMLNRNDEAMVKFEDAKATYEAIGNRLGAADCTWSMGDILRMLDRNDEAMAKLEDAKTIYEAIGNRSGAAHCARSMGDILRMLSRHDEAVEKLEDAKATYEAIGSRLGAAECMRSLGDLQRRLNRYDEAIVNLERARVTFEEIGSRYGAAWCFRYLALAFIDQGKSTEAKTMVEHAANLFSEINREDEAKRCRALFDEVDVAVGLRDGFTCVVQDLSYFTMKVGM</sequence>
<name>A0A165CMV8_9BASI</name>
<dbReference type="Pfam" id="PF00931">
    <property type="entry name" value="NB-ARC"/>
    <property type="match status" value="1"/>
</dbReference>